<dbReference type="EMBL" id="JASCZI010067670">
    <property type="protein sequence ID" value="MED6142227.1"/>
    <property type="molecule type" value="Genomic_DNA"/>
</dbReference>
<feature type="non-terminal residue" evidence="1">
    <location>
        <position position="86"/>
    </location>
</feature>
<dbReference type="Proteomes" id="UP001341840">
    <property type="component" value="Unassembled WGS sequence"/>
</dbReference>
<keyword evidence="2" id="KW-1185">Reference proteome</keyword>
<organism evidence="1 2">
    <name type="scientific">Stylosanthes scabra</name>
    <dbReference type="NCBI Taxonomy" id="79078"/>
    <lineage>
        <taxon>Eukaryota</taxon>
        <taxon>Viridiplantae</taxon>
        <taxon>Streptophyta</taxon>
        <taxon>Embryophyta</taxon>
        <taxon>Tracheophyta</taxon>
        <taxon>Spermatophyta</taxon>
        <taxon>Magnoliopsida</taxon>
        <taxon>eudicotyledons</taxon>
        <taxon>Gunneridae</taxon>
        <taxon>Pentapetalae</taxon>
        <taxon>rosids</taxon>
        <taxon>fabids</taxon>
        <taxon>Fabales</taxon>
        <taxon>Fabaceae</taxon>
        <taxon>Papilionoideae</taxon>
        <taxon>50 kb inversion clade</taxon>
        <taxon>dalbergioids sensu lato</taxon>
        <taxon>Dalbergieae</taxon>
        <taxon>Pterocarpus clade</taxon>
        <taxon>Stylosanthes</taxon>
    </lineage>
</organism>
<sequence length="86" mass="9262">MQSPCSSVFPSSIAELTERQSGSLAAQSRNVAGRTHPMITRARVGIFKPKVLTSHVAQPSLDLTQHKPLTVAQALASPHWKAAMDE</sequence>
<protein>
    <submittedName>
        <fullName evidence="1">Uncharacterized protein</fullName>
    </submittedName>
</protein>
<evidence type="ECO:0000313" key="1">
    <source>
        <dbReference type="EMBL" id="MED6142227.1"/>
    </source>
</evidence>
<name>A0ABU6T0P8_9FABA</name>
<proteinExistence type="predicted"/>
<comment type="caution">
    <text evidence="1">The sequence shown here is derived from an EMBL/GenBank/DDBJ whole genome shotgun (WGS) entry which is preliminary data.</text>
</comment>
<accession>A0ABU6T0P8</accession>
<reference evidence="1 2" key="1">
    <citation type="journal article" date="2023" name="Plants (Basel)">
        <title>Bridging the Gap: Combining Genomics and Transcriptomics Approaches to Understand Stylosanthes scabra, an Orphan Legume from the Brazilian Caatinga.</title>
        <authorList>
            <person name="Ferreira-Neto J.R.C."/>
            <person name="da Silva M.D."/>
            <person name="Binneck E."/>
            <person name="de Melo N.F."/>
            <person name="da Silva R.H."/>
            <person name="de Melo A.L.T.M."/>
            <person name="Pandolfi V."/>
            <person name="Bustamante F.O."/>
            <person name="Brasileiro-Vidal A.C."/>
            <person name="Benko-Iseppon A.M."/>
        </authorList>
    </citation>
    <scope>NUCLEOTIDE SEQUENCE [LARGE SCALE GENOMIC DNA]</scope>
    <source>
        <tissue evidence="1">Leaves</tissue>
    </source>
</reference>
<evidence type="ECO:0000313" key="2">
    <source>
        <dbReference type="Proteomes" id="UP001341840"/>
    </source>
</evidence>
<gene>
    <name evidence="1" type="ORF">PIB30_111638</name>
</gene>